<evidence type="ECO:0000313" key="5">
    <source>
        <dbReference type="WBParaSite" id="EVEC_0000809501-mRNA-1"/>
    </source>
</evidence>
<dbReference type="Proteomes" id="UP000274131">
    <property type="component" value="Unassembled WGS sequence"/>
</dbReference>
<keyword evidence="4" id="KW-1185">Reference proteome</keyword>
<evidence type="ECO:0000259" key="2">
    <source>
        <dbReference type="Pfam" id="PF25330"/>
    </source>
</evidence>
<evidence type="ECO:0000313" key="4">
    <source>
        <dbReference type="Proteomes" id="UP000274131"/>
    </source>
</evidence>
<feature type="transmembrane region" description="Helical" evidence="1">
    <location>
        <begin position="215"/>
        <end position="239"/>
    </location>
</feature>
<dbReference type="AlphaFoldDB" id="A0A0N4VC17"/>
<gene>
    <name evidence="3" type="ORF">EVEC_LOCUS7579</name>
</gene>
<proteinExistence type="predicted"/>
<protein>
    <submittedName>
        <fullName evidence="5">Ig-like domain-containing protein</fullName>
    </submittedName>
</protein>
<name>A0A0N4VC17_ENTVE</name>
<evidence type="ECO:0000256" key="1">
    <source>
        <dbReference type="SAM" id="Phobius"/>
    </source>
</evidence>
<dbReference type="InterPro" id="IPR057569">
    <property type="entry name" value="C2_nem"/>
</dbReference>
<reference evidence="5" key="1">
    <citation type="submission" date="2017-02" db="UniProtKB">
        <authorList>
            <consortium name="WormBaseParasite"/>
        </authorList>
    </citation>
    <scope>IDENTIFICATION</scope>
</reference>
<feature type="domain" description="C2" evidence="2">
    <location>
        <begin position="29"/>
        <end position="172"/>
    </location>
</feature>
<evidence type="ECO:0000313" key="3">
    <source>
        <dbReference type="EMBL" id="VDD92828.1"/>
    </source>
</evidence>
<keyword evidence="1" id="KW-0472">Membrane</keyword>
<dbReference type="OrthoDB" id="5862752at2759"/>
<reference evidence="3 4" key="2">
    <citation type="submission" date="2018-10" db="EMBL/GenBank/DDBJ databases">
        <authorList>
            <consortium name="Pathogen Informatics"/>
        </authorList>
    </citation>
    <scope>NUCLEOTIDE SEQUENCE [LARGE SCALE GENOMIC DNA]</scope>
</reference>
<dbReference type="WBParaSite" id="EVEC_0000809501-mRNA-1">
    <property type="protein sequence ID" value="EVEC_0000809501-mRNA-1"/>
    <property type="gene ID" value="EVEC_0000809501"/>
</dbReference>
<accession>A0A0N4VC17</accession>
<organism evidence="5">
    <name type="scientific">Enterobius vermicularis</name>
    <name type="common">Human pinworm</name>
    <dbReference type="NCBI Taxonomy" id="51028"/>
    <lineage>
        <taxon>Eukaryota</taxon>
        <taxon>Metazoa</taxon>
        <taxon>Ecdysozoa</taxon>
        <taxon>Nematoda</taxon>
        <taxon>Chromadorea</taxon>
        <taxon>Rhabditida</taxon>
        <taxon>Spirurina</taxon>
        <taxon>Oxyuridomorpha</taxon>
        <taxon>Oxyuroidea</taxon>
        <taxon>Oxyuridae</taxon>
        <taxon>Enterobius</taxon>
    </lineage>
</organism>
<dbReference type="PANTHER" id="PTHR38626">
    <property type="entry name" value="SKN-1 DEPENDENT ZYGOTIC TRANSCRIPT-RELATED"/>
    <property type="match status" value="1"/>
</dbReference>
<keyword evidence="1" id="KW-0812">Transmembrane</keyword>
<sequence>MESTTMYIAKIYLILLSTLIHIAGCIDDKFWLTTELMRFEWSRGCTATKYCTRPQLRLTEQNLINGETLAVNWLFSEDVVTDHARPFVTYWNRGSPSDISIATEIIGFDPKYRFQRVCDLTGAKRIFLPSDNQNHIVDVGRARSIKSSGKRIIVELKGRCFEASLAVQSHLEECPWCTTDAPTTSKTPDQTASEFLKDQPAEFPLLPYFTDKQTLLILLVSVTTAVFACVGFISVLCAFCRLRTETHKSCKEKVFTLLPVSFSGEPGHLSRNRNFRKHQETKRRCLPILHWDSDSTTQTLSTSEEGSVDTLKLLKQKTYLNSRQVSDATVYENVDSVDDLHRQSFEVVPFAV</sequence>
<dbReference type="EMBL" id="UXUI01008986">
    <property type="protein sequence ID" value="VDD92828.1"/>
    <property type="molecule type" value="Genomic_DNA"/>
</dbReference>
<dbReference type="InterPro" id="IPR040426">
    <property type="entry name" value="C05B5.4-like"/>
</dbReference>
<dbReference type="Pfam" id="PF25330">
    <property type="entry name" value="C2_nem"/>
    <property type="match status" value="1"/>
</dbReference>
<keyword evidence="1" id="KW-1133">Transmembrane helix</keyword>
<dbReference type="PANTHER" id="PTHR38626:SF4">
    <property type="entry name" value="SKN-1 DEPENDENT ZYGOTIC TRANSCRIPT"/>
    <property type="match status" value="1"/>
</dbReference>